<reference evidence="3" key="1">
    <citation type="journal article" date="2019" name="Int. J. Syst. Evol. Microbiol.">
        <title>The Global Catalogue of Microorganisms (GCM) 10K type strain sequencing project: providing services to taxonomists for standard genome sequencing and annotation.</title>
        <authorList>
            <consortium name="The Broad Institute Genomics Platform"/>
            <consortium name="The Broad Institute Genome Sequencing Center for Infectious Disease"/>
            <person name="Wu L."/>
            <person name="Ma J."/>
        </authorList>
    </citation>
    <scope>NUCLEOTIDE SEQUENCE [LARGE SCALE GENOMIC DNA]</scope>
    <source>
        <strain evidence="3">CCM 9147</strain>
    </source>
</reference>
<feature type="transmembrane region" description="Helical" evidence="1">
    <location>
        <begin position="86"/>
        <end position="103"/>
    </location>
</feature>
<dbReference type="RefSeq" id="WP_229523824.1">
    <property type="nucleotide sequence ID" value="NZ_JAFFQR010000042.1"/>
</dbReference>
<dbReference type="PANTHER" id="PTHR35007:SF2">
    <property type="entry name" value="PILUS ASSEMBLE PROTEIN"/>
    <property type="match status" value="1"/>
</dbReference>
<dbReference type="PANTHER" id="PTHR35007">
    <property type="entry name" value="INTEGRAL MEMBRANE PROTEIN-RELATED"/>
    <property type="match status" value="1"/>
</dbReference>
<comment type="caution">
    <text evidence="2">The sequence shown here is derived from an EMBL/GenBank/DDBJ whole genome shotgun (WGS) entry which is preliminary data.</text>
</comment>
<keyword evidence="3" id="KW-1185">Reference proteome</keyword>
<keyword evidence="1" id="KW-0472">Membrane</keyword>
<feature type="transmembrane region" description="Helical" evidence="1">
    <location>
        <begin position="263"/>
        <end position="281"/>
    </location>
</feature>
<sequence>MMNALPFIVFFVWLVTFNLILPKVNSRPGKNYQVQQKRLYKMLGYEKIQNEAAHNGINISPKEFISITLFAVISGIIISLLTKNYFFIIIGFVLCFMLPKYILSKTKRSKREEIMFELPDNLKTFTSKLIDFASVQSALEKSVPDMHGQTKDFFQTILEDLKTGFSLQSALEDAKDQVKIQRFTDFCEKLEQADKQGYNDESIKSLKETTREFGLDNTMIRELYIKSKKEKRSLTMIIVMAWALPVILSTMNVSNTNVFLDTFAGQFYIALFVLLTLFAIVKSDEWLAVNLEEL</sequence>
<name>A0ABW4DG88_9BACL</name>
<feature type="transmembrane region" description="Helical" evidence="1">
    <location>
        <begin position="64"/>
        <end position="80"/>
    </location>
</feature>
<proteinExistence type="predicted"/>
<accession>A0ABW4DG88</accession>
<protein>
    <submittedName>
        <fullName evidence="2">Type II secretion system F family protein</fullName>
    </submittedName>
</protein>
<dbReference type="EMBL" id="JBHTNZ010000040">
    <property type="protein sequence ID" value="MFD1463682.1"/>
    <property type="molecule type" value="Genomic_DNA"/>
</dbReference>
<feature type="transmembrane region" description="Helical" evidence="1">
    <location>
        <begin position="233"/>
        <end position="251"/>
    </location>
</feature>
<evidence type="ECO:0000256" key="1">
    <source>
        <dbReference type="SAM" id="Phobius"/>
    </source>
</evidence>
<evidence type="ECO:0000313" key="3">
    <source>
        <dbReference type="Proteomes" id="UP001597340"/>
    </source>
</evidence>
<gene>
    <name evidence="2" type="ORF">ACFQ5D_20490</name>
</gene>
<dbReference type="Proteomes" id="UP001597340">
    <property type="component" value="Unassembled WGS sequence"/>
</dbReference>
<organism evidence="2 3">
    <name type="scientific">Paenibacillus farraposensis</name>
    <dbReference type="NCBI Taxonomy" id="2807095"/>
    <lineage>
        <taxon>Bacteria</taxon>
        <taxon>Bacillati</taxon>
        <taxon>Bacillota</taxon>
        <taxon>Bacilli</taxon>
        <taxon>Bacillales</taxon>
        <taxon>Paenibacillaceae</taxon>
        <taxon>Paenibacillus</taxon>
    </lineage>
</organism>
<evidence type="ECO:0000313" key="2">
    <source>
        <dbReference type="EMBL" id="MFD1463682.1"/>
    </source>
</evidence>
<keyword evidence="1" id="KW-1133">Transmembrane helix</keyword>
<feature type="transmembrane region" description="Helical" evidence="1">
    <location>
        <begin position="6"/>
        <end position="24"/>
    </location>
</feature>
<keyword evidence="1" id="KW-0812">Transmembrane</keyword>